<dbReference type="PANTHER" id="PTHR13847">
    <property type="entry name" value="SARCOSINE DEHYDROGENASE-RELATED"/>
    <property type="match status" value="1"/>
</dbReference>
<dbReference type="Pfam" id="PF01266">
    <property type="entry name" value="DAO"/>
    <property type="match status" value="1"/>
</dbReference>
<keyword evidence="2" id="KW-0472">Membrane</keyword>
<keyword evidence="1" id="KW-0560">Oxidoreductase</keyword>
<evidence type="ECO:0000259" key="3">
    <source>
        <dbReference type="Pfam" id="PF01266"/>
    </source>
</evidence>
<dbReference type="Gene3D" id="3.30.9.10">
    <property type="entry name" value="D-Amino Acid Oxidase, subunit A, domain 2"/>
    <property type="match status" value="1"/>
</dbReference>
<dbReference type="AlphaFoldDB" id="A0A6M5YRS2"/>
<reference evidence="5" key="1">
    <citation type="submission" date="2020-05" db="EMBL/GenBank/DDBJ databases">
        <title>Frigoriglobus tundricola gen. nov., sp. nov., a psychrotolerant cellulolytic planctomycete of the family Gemmataceae with two divergent copies of 16S rRNA gene.</title>
        <authorList>
            <person name="Kulichevskaya I.S."/>
            <person name="Ivanova A.A."/>
            <person name="Naumoff D.G."/>
            <person name="Beletsky A.V."/>
            <person name="Rijpstra W.I.C."/>
            <person name="Sinninghe Damste J.S."/>
            <person name="Mardanov A.V."/>
            <person name="Ravin N.V."/>
            <person name="Dedysh S.N."/>
        </authorList>
    </citation>
    <scope>NUCLEOTIDE SEQUENCE [LARGE SCALE GENOMIC DNA]</scope>
    <source>
        <strain evidence="5">PL17</strain>
    </source>
</reference>
<keyword evidence="5" id="KW-1185">Reference proteome</keyword>
<protein>
    <recommendedName>
        <fullName evidence="3">FAD dependent oxidoreductase domain-containing protein</fullName>
    </recommendedName>
</protein>
<accession>A0A6M5YRS2</accession>
<dbReference type="KEGG" id="ftj:FTUN_4346"/>
<feature type="domain" description="FAD dependent oxidoreductase" evidence="3">
    <location>
        <begin position="7"/>
        <end position="330"/>
    </location>
</feature>
<dbReference type="InterPro" id="IPR036188">
    <property type="entry name" value="FAD/NAD-bd_sf"/>
</dbReference>
<dbReference type="GO" id="GO:0016491">
    <property type="term" value="F:oxidoreductase activity"/>
    <property type="evidence" value="ECO:0007669"/>
    <property type="project" value="UniProtKB-KW"/>
</dbReference>
<organism evidence="4 5">
    <name type="scientific">Frigoriglobus tundricola</name>
    <dbReference type="NCBI Taxonomy" id="2774151"/>
    <lineage>
        <taxon>Bacteria</taxon>
        <taxon>Pseudomonadati</taxon>
        <taxon>Planctomycetota</taxon>
        <taxon>Planctomycetia</taxon>
        <taxon>Gemmatales</taxon>
        <taxon>Gemmataceae</taxon>
        <taxon>Frigoriglobus</taxon>
    </lineage>
</organism>
<proteinExistence type="predicted"/>
<dbReference type="InterPro" id="IPR006076">
    <property type="entry name" value="FAD-dep_OxRdtase"/>
</dbReference>
<dbReference type="SUPFAM" id="SSF51905">
    <property type="entry name" value="FAD/NAD(P)-binding domain"/>
    <property type="match status" value="1"/>
</dbReference>
<dbReference type="PANTHER" id="PTHR13847:SF289">
    <property type="entry name" value="GLYCINE OXIDASE"/>
    <property type="match status" value="1"/>
</dbReference>
<dbReference type="RefSeq" id="WP_171472305.1">
    <property type="nucleotide sequence ID" value="NZ_CP053452.2"/>
</dbReference>
<dbReference type="GO" id="GO:0005737">
    <property type="term" value="C:cytoplasm"/>
    <property type="evidence" value="ECO:0007669"/>
    <property type="project" value="TreeGrafter"/>
</dbReference>
<evidence type="ECO:0000256" key="2">
    <source>
        <dbReference type="SAM" id="Phobius"/>
    </source>
</evidence>
<evidence type="ECO:0000313" key="5">
    <source>
        <dbReference type="Proteomes" id="UP000503447"/>
    </source>
</evidence>
<feature type="transmembrane region" description="Helical" evidence="2">
    <location>
        <begin position="6"/>
        <end position="24"/>
    </location>
</feature>
<dbReference type="Gene3D" id="3.50.50.60">
    <property type="entry name" value="FAD/NAD(P)-binding domain"/>
    <property type="match status" value="1"/>
</dbReference>
<evidence type="ECO:0000256" key="1">
    <source>
        <dbReference type="ARBA" id="ARBA00023002"/>
    </source>
</evidence>
<dbReference type="Proteomes" id="UP000503447">
    <property type="component" value="Chromosome"/>
</dbReference>
<gene>
    <name evidence="4" type="ORF">FTUN_4346</name>
</gene>
<keyword evidence="2" id="KW-1133">Transmembrane helix</keyword>
<keyword evidence="2" id="KW-0812">Transmembrane</keyword>
<evidence type="ECO:0000313" key="4">
    <source>
        <dbReference type="EMBL" id="QJW96787.1"/>
    </source>
</evidence>
<dbReference type="SUPFAM" id="SSF54373">
    <property type="entry name" value="FAD-linked reductases, C-terminal domain"/>
    <property type="match status" value="1"/>
</dbReference>
<sequence length="355" mass="39617">MLAQPEFVVVGQGLAGTALAWALLRRGRRVLVLDRERDGCSRLAAGLMTPVTGKRLAKSGRWDELHPTAVAFYRTVEADTRTRFFQQRPAVRLFADDAERDEFHRRERNILRGLVTRELHLRAEWFAAPLGGFEMPHAARLDVPQYLDASRAHFRAHGSYHTADLDPRDWELTAGGVRIPSLSVEPRVAIFCRGFDTGADPWFGAVRFNAAKGEVLTVRVPGLAEERVVHRGVWLAPAGNEVFRVGATYTRDRLDTRPTAEGRAEIESKLRAFLKVPFEVLDHRAAVRPVIDAGLPVLGRHPRHPQLAYFNGLGSKGSLLAPHFAEHLARHLCDGGELEEGLNVSRFLVQTESRG</sequence>
<name>A0A6M5YRS2_9BACT</name>
<dbReference type="EMBL" id="CP053452">
    <property type="protein sequence ID" value="QJW96787.1"/>
    <property type="molecule type" value="Genomic_DNA"/>
</dbReference>